<dbReference type="RefSeq" id="WP_229658569.1">
    <property type="nucleotide sequence ID" value="NZ_BMKL01000001.1"/>
</dbReference>
<dbReference type="SUPFAM" id="SSF52799">
    <property type="entry name" value="(Phosphotyrosine protein) phosphatases II"/>
    <property type="match status" value="1"/>
</dbReference>
<proteinExistence type="inferred from homology"/>
<sequence length="244" mass="26462">MIAARLLTELGVDADTAIAMVRTARPGASETRAQEEHVRSVQAIPEPSATTSPEAIRGRALGALVGLAVGDALGTTLEFRPRDSYEPLTDIVGGGPFRLAPGQWTDDTAMALAHAESLHANPSLDPADLMARFWSWRRDGTYSCTGSCFDIGATVSAALQRWRRTRNPLVGSADPMSAGNGALMRLAPVALRWWHDLPSFLRLPCGRAQRPMLRLKHLLPRPRSRNSLPTRSEVAHAAPLRTPH</sequence>
<dbReference type="Gene3D" id="1.10.4080.10">
    <property type="entry name" value="ADP-ribosylation/Crystallin J1"/>
    <property type="match status" value="1"/>
</dbReference>
<dbReference type="InterPro" id="IPR050792">
    <property type="entry name" value="ADP-ribosylglycohydrolase"/>
</dbReference>
<evidence type="ECO:0008006" key="6">
    <source>
        <dbReference type="Google" id="ProtNLM"/>
    </source>
</evidence>
<evidence type="ECO:0000313" key="4">
    <source>
        <dbReference type="EMBL" id="GGE03029.1"/>
    </source>
</evidence>
<comment type="similarity">
    <text evidence="1">Belongs to the ADP-ribosylglycohydrolase family.</text>
</comment>
<keyword evidence="2" id="KW-0378">Hydrolase</keyword>
<dbReference type="InterPro" id="IPR036705">
    <property type="entry name" value="Ribosyl_crysJ1_sf"/>
</dbReference>
<reference evidence="5" key="1">
    <citation type="journal article" date="2019" name="Int. J. Syst. Evol. Microbiol.">
        <title>The Global Catalogue of Microorganisms (GCM) 10K type strain sequencing project: providing services to taxonomists for standard genome sequencing and annotation.</title>
        <authorList>
            <consortium name="The Broad Institute Genomics Platform"/>
            <consortium name="The Broad Institute Genome Sequencing Center for Infectious Disease"/>
            <person name="Wu L."/>
            <person name="Ma J."/>
        </authorList>
    </citation>
    <scope>NUCLEOTIDE SEQUENCE [LARGE SCALE GENOMIC DNA]</scope>
    <source>
        <strain evidence="5">CGMCC 1.15959</strain>
    </source>
</reference>
<organism evidence="4 5">
    <name type="scientific">Tsuneonella deserti</name>
    <dbReference type="NCBI Taxonomy" id="2035528"/>
    <lineage>
        <taxon>Bacteria</taxon>
        <taxon>Pseudomonadati</taxon>
        <taxon>Pseudomonadota</taxon>
        <taxon>Alphaproteobacteria</taxon>
        <taxon>Sphingomonadales</taxon>
        <taxon>Erythrobacteraceae</taxon>
        <taxon>Tsuneonella</taxon>
    </lineage>
</organism>
<dbReference type="Proteomes" id="UP000619041">
    <property type="component" value="Unassembled WGS sequence"/>
</dbReference>
<dbReference type="InterPro" id="IPR029021">
    <property type="entry name" value="Prot-tyrosine_phosphatase-like"/>
</dbReference>
<dbReference type="InterPro" id="IPR005502">
    <property type="entry name" value="Ribosyl_crysJ1"/>
</dbReference>
<dbReference type="PANTHER" id="PTHR16222:SF24">
    <property type="entry name" value="ADP-RIBOSYLHYDROLASE ARH3"/>
    <property type="match status" value="1"/>
</dbReference>
<evidence type="ECO:0000256" key="1">
    <source>
        <dbReference type="ARBA" id="ARBA00010702"/>
    </source>
</evidence>
<dbReference type="EMBL" id="BMKL01000001">
    <property type="protein sequence ID" value="GGE03029.1"/>
    <property type="molecule type" value="Genomic_DNA"/>
</dbReference>
<dbReference type="PANTHER" id="PTHR16222">
    <property type="entry name" value="ADP-RIBOSYLGLYCOHYDROLASE"/>
    <property type="match status" value="1"/>
</dbReference>
<accession>A0ABQ1SDA7</accession>
<comment type="caution">
    <text evidence="4">The sequence shown here is derived from an EMBL/GenBank/DDBJ whole genome shotgun (WGS) entry which is preliminary data.</text>
</comment>
<gene>
    <name evidence="4" type="ORF">GCM10011515_23300</name>
</gene>
<evidence type="ECO:0000256" key="3">
    <source>
        <dbReference type="SAM" id="MobiDB-lite"/>
    </source>
</evidence>
<feature type="region of interest" description="Disordered" evidence="3">
    <location>
        <begin position="221"/>
        <end position="244"/>
    </location>
</feature>
<name>A0ABQ1SDA7_9SPHN</name>
<keyword evidence="5" id="KW-1185">Reference proteome</keyword>
<dbReference type="Pfam" id="PF03747">
    <property type="entry name" value="ADP_ribosyl_GH"/>
    <property type="match status" value="1"/>
</dbReference>
<dbReference type="SUPFAM" id="SSF101478">
    <property type="entry name" value="ADP-ribosylglycohydrolase"/>
    <property type="match status" value="1"/>
</dbReference>
<evidence type="ECO:0000256" key="2">
    <source>
        <dbReference type="ARBA" id="ARBA00022801"/>
    </source>
</evidence>
<protein>
    <recommendedName>
        <fullName evidence="6">ADP-ribosyl-[dinitrogen reductase] hydrolase</fullName>
    </recommendedName>
</protein>
<evidence type="ECO:0000313" key="5">
    <source>
        <dbReference type="Proteomes" id="UP000619041"/>
    </source>
</evidence>